<keyword evidence="4" id="KW-1185">Reference proteome</keyword>
<dbReference type="Proteomes" id="UP001358417">
    <property type="component" value="Unassembled WGS sequence"/>
</dbReference>
<dbReference type="Gene3D" id="3.90.70.80">
    <property type="match status" value="1"/>
</dbReference>
<dbReference type="Pfam" id="PF02338">
    <property type="entry name" value="OTU"/>
    <property type="match status" value="1"/>
</dbReference>
<comment type="caution">
    <text evidence="3">The sequence shown here is derived from an EMBL/GenBank/DDBJ whole genome shotgun (WGS) entry which is preliminary data.</text>
</comment>
<dbReference type="EMBL" id="JAVRRD010000019">
    <property type="protein sequence ID" value="KAK5049470.1"/>
    <property type="molecule type" value="Genomic_DNA"/>
</dbReference>
<feature type="compositionally biased region" description="Basic residues" evidence="1">
    <location>
        <begin position="20"/>
        <end position="32"/>
    </location>
</feature>
<feature type="compositionally biased region" description="Polar residues" evidence="1">
    <location>
        <begin position="87"/>
        <end position="103"/>
    </location>
</feature>
<dbReference type="InterPro" id="IPR003323">
    <property type="entry name" value="OTU_dom"/>
</dbReference>
<feature type="region of interest" description="Disordered" evidence="1">
    <location>
        <begin position="1"/>
        <end position="38"/>
    </location>
</feature>
<evidence type="ECO:0000313" key="4">
    <source>
        <dbReference type="Proteomes" id="UP001358417"/>
    </source>
</evidence>
<feature type="compositionally biased region" description="Basic and acidic residues" evidence="1">
    <location>
        <begin position="136"/>
        <end position="150"/>
    </location>
</feature>
<dbReference type="InterPro" id="IPR038765">
    <property type="entry name" value="Papain-like_cys_pep_sf"/>
</dbReference>
<dbReference type="InterPro" id="IPR049771">
    <property type="entry name" value="OTU2-like_OTU"/>
</dbReference>
<evidence type="ECO:0000259" key="2">
    <source>
        <dbReference type="PROSITE" id="PS50802"/>
    </source>
</evidence>
<accession>A0AAV9N4H6</accession>
<feature type="domain" description="OTU" evidence="2">
    <location>
        <begin position="163"/>
        <end position="298"/>
    </location>
</feature>
<reference evidence="3 4" key="1">
    <citation type="submission" date="2023-08" db="EMBL/GenBank/DDBJ databases">
        <title>Black Yeasts Isolated from many extreme environments.</title>
        <authorList>
            <person name="Coleine C."/>
            <person name="Stajich J.E."/>
            <person name="Selbmann L."/>
        </authorList>
    </citation>
    <scope>NUCLEOTIDE SEQUENCE [LARGE SCALE GENOMIC DNA]</scope>
    <source>
        <strain evidence="3 4">CCFEE 5792</strain>
    </source>
</reference>
<feature type="region of interest" description="Disordered" evidence="1">
    <location>
        <begin position="83"/>
        <end position="155"/>
    </location>
</feature>
<evidence type="ECO:0000256" key="1">
    <source>
        <dbReference type="SAM" id="MobiDB-lite"/>
    </source>
</evidence>
<dbReference type="SUPFAM" id="SSF54001">
    <property type="entry name" value="Cysteine proteinases"/>
    <property type="match status" value="1"/>
</dbReference>
<evidence type="ECO:0000313" key="3">
    <source>
        <dbReference type="EMBL" id="KAK5049470.1"/>
    </source>
</evidence>
<feature type="compositionally biased region" description="Basic and acidic residues" evidence="1">
    <location>
        <begin position="1"/>
        <end position="16"/>
    </location>
</feature>
<dbReference type="PANTHER" id="PTHR12419">
    <property type="entry name" value="OTU DOMAIN CONTAINING PROTEIN"/>
    <property type="match status" value="1"/>
</dbReference>
<dbReference type="GO" id="GO:0016579">
    <property type="term" value="P:protein deubiquitination"/>
    <property type="evidence" value="ECO:0007669"/>
    <property type="project" value="TreeGrafter"/>
</dbReference>
<protein>
    <recommendedName>
        <fullName evidence="2">OTU domain-containing protein</fullName>
    </recommendedName>
</protein>
<dbReference type="GeneID" id="89972577"/>
<dbReference type="PANTHER" id="PTHR12419:SF10">
    <property type="entry name" value="DEUBIQUITINASE OTUD6B"/>
    <property type="match status" value="1"/>
</dbReference>
<sequence>MDELLARHSKEKRDLASKIAQKKKSATKKTRKGVNDDCERLERELGEKHAAEIQELQPQDPDDLPSAVEDLAIADDVVGPGDVANALSEQVSASATNSETPSEAGSGFQPRAKKPNRQKERLARRAAEQEAAAHAAELEAKNQPDRREQEMSAMKKQMESLNLRETPIRPDGHCLFSACAHSMPSEEITKGDQSQEPYQRVRSSAAAFMSTHPDDFVPFLEEPLDAYVDKIRDTAEWGGQLELQAIARSYNVDINVLQADGRVEKINSASGDNKNIIWLAYYRHSFGLGEHYNALTKIE</sequence>
<name>A0AAV9N4H6_9EURO</name>
<dbReference type="InterPro" id="IPR050704">
    <property type="entry name" value="Peptidase_C85-like"/>
</dbReference>
<gene>
    <name evidence="3" type="ORF">LTR84_004399</name>
</gene>
<dbReference type="GO" id="GO:0004843">
    <property type="term" value="F:cysteine-type deubiquitinase activity"/>
    <property type="evidence" value="ECO:0007669"/>
    <property type="project" value="TreeGrafter"/>
</dbReference>
<dbReference type="AlphaFoldDB" id="A0AAV9N4H6"/>
<feature type="compositionally biased region" description="Basic and acidic residues" evidence="1">
    <location>
        <begin position="117"/>
        <end position="128"/>
    </location>
</feature>
<proteinExistence type="predicted"/>
<dbReference type="CDD" id="cd22762">
    <property type="entry name" value="OTU_fungi_OTU2-like"/>
    <property type="match status" value="1"/>
</dbReference>
<dbReference type="PROSITE" id="PS50802">
    <property type="entry name" value="OTU"/>
    <property type="match status" value="1"/>
</dbReference>
<organism evidence="3 4">
    <name type="scientific">Exophiala bonariae</name>
    <dbReference type="NCBI Taxonomy" id="1690606"/>
    <lineage>
        <taxon>Eukaryota</taxon>
        <taxon>Fungi</taxon>
        <taxon>Dikarya</taxon>
        <taxon>Ascomycota</taxon>
        <taxon>Pezizomycotina</taxon>
        <taxon>Eurotiomycetes</taxon>
        <taxon>Chaetothyriomycetidae</taxon>
        <taxon>Chaetothyriales</taxon>
        <taxon>Herpotrichiellaceae</taxon>
        <taxon>Exophiala</taxon>
    </lineage>
</organism>
<dbReference type="RefSeq" id="XP_064704515.1">
    <property type="nucleotide sequence ID" value="XM_064847976.1"/>
</dbReference>